<keyword evidence="3" id="KW-1003">Cell membrane</keyword>
<keyword evidence="7 11" id="KW-0472">Membrane</keyword>
<evidence type="ECO:0000256" key="1">
    <source>
        <dbReference type="ARBA" id="ARBA00004167"/>
    </source>
</evidence>
<dbReference type="InterPro" id="IPR018764">
    <property type="entry name" value="RskA_C"/>
</dbReference>
<keyword evidence="15" id="KW-1185">Reference proteome</keyword>
<dbReference type="PANTHER" id="PTHR37461:SF1">
    <property type="entry name" value="ANTI-SIGMA-K FACTOR RSKA"/>
    <property type="match status" value="1"/>
</dbReference>
<dbReference type="OrthoDB" id="153510at2"/>
<evidence type="ECO:0000256" key="4">
    <source>
        <dbReference type="ARBA" id="ARBA00022692"/>
    </source>
</evidence>
<dbReference type="Pfam" id="PF22618">
    <property type="entry name" value="RskA_N"/>
    <property type="match status" value="1"/>
</dbReference>
<evidence type="ECO:0000256" key="7">
    <source>
        <dbReference type="ARBA" id="ARBA00023136"/>
    </source>
</evidence>
<dbReference type="InterPro" id="IPR051474">
    <property type="entry name" value="Anti-sigma-K/W_factor"/>
</dbReference>
<evidence type="ECO:0000259" key="13">
    <source>
        <dbReference type="Pfam" id="PF22618"/>
    </source>
</evidence>
<keyword evidence="4 11" id="KW-0812">Transmembrane</keyword>
<reference evidence="14 15" key="1">
    <citation type="submission" date="2018-03" db="EMBL/GenBank/DDBJ databases">
        <title>Genomic Encyclopedia of Archaeal and Bacterial Type Strains, Phase II (KMG-II): from individual species to whole genera.</title>
        <authorList>
            <person name="Goeker M."/>
        </authorList>
    </citation>
    <scope>NUCLEOTIDE SEQUENCE [LARGE SCALE GENOMIC DNA]</scope>
    <source>
        <strain evidence="14 15">DSM 45312</strain>
    </source>
</reference>
<dbReference type="InterPro" id="IPR053877">
    <property type="entry name" value="RskA_N"/>
</dbReference>
<comment type="subcellular location">
    <subcellularLocation>
        <location evidence="2">Cell membrane</location>
    </subcellularLocation>
    <subcellularLocation>
        <location evidence="1">Membrane</location>
        <topology evidence="1">Single-pass membrane protein</topology>
    </subcellularLocation>
</comment>
<evidence type="ECO:0000259" key="12">
    <source>
        <dbReference type="Pfam" id="PF10099"/>
    </source>
</evidence>
<dbReference type="RefSeq" id="WP_106586647.1">
    <property type="nucleotide sequence ID" value="NZ_PYGA01000033.1"/>
</dbReference>
<evidence type="ECO:0000313" key="14">
    <source>
        <dbReference type="EMBL" id="PSK86918.1"/>
    </source>
</evidence>
<feature type="transmembrane region" description="Helical" evidence="11">
    <location>
        <begin position="97"/>
        <end position="117"/>
    </location>
</feature>
<evidence type="ECO:0000256" key="9">
    <source>
        <dbReference type="ARBA" id="ARBA00029829"/>
    </source>
</evidence>
<dbReference type="PANTHER" id="PTHR37461">
    <property type="entry name" value="ANTI-SIGMA-K FACTOR RSKA"/>
    <property type="match status" value="1"/>
</dbReference>
<dbReference type="GO" id="GO:0006417">
    <property type="term" value="P:regulation of translation"/>
    <property type="evidence" value="ECO:0007669"/>
    <property type="project" value="TreeGrafter"/>
</dbReference>
<evidence type="ECO:0000256" key="10">
    <source>
        <dbReference type="ARBA" id="ARBA00030803"/>
    </source>
</evidence>
<protein>
    <recommendedName>
        <fullName evidence="10">Regulator of SigK</fullName>
    </recommendedName>
    <alternativeName>
        <fullName evidence="9">Sigma-K anti-sigma factor RskA</fullName>
    </alternativeName>
</protein>
<accession>A0A2P8CPM0</accession>
<dbReference type="InterPro" id="IPR041916">
    <property type="entry name" value="Anti_sigma_zinc_sf"/>
</dbReference>
<evidence type="ECO:0000256" key="3">
    <source>
        <dbReference type="ARBA" id="ARBA00022475"/>
    </source>
</evidence>
<evidence type="ECO:0000256" key="2">
    <source>
        <dbReference type="ARBA" id="ARBA00004236"/>
    </source>
</evidence>
<dbReference type="Proteomes" id="UP000240542">
    <property type="component" value="Unassembled WGS sequence"/>
</dbReference>
<dbReference type="Gene3D" id="1.10.10.1320">
    <property type="entry name" value="Anti-sigma factor, zinc-finger domain"/>
    <property type="match status" value="1"/>
</dbReference>
<keyword evidence="6" id="KW-0805">Transcription regulation</keyword>
<sequence>MKRRLRQDLHTLAGPYALNALPEDELRRFEEHLAHCDACVQEVRGLVETTAVLGSAAATTPPEEMRRRILAEVARTRQLTPAPEPVFITRSGWRQKALVVALAASVVAALALGGFAYRLAQQVEELRRDQSAVAAVMAAPDAEFNGAELDNGVSATVVSSGQRGELVFSAEGLRPVEGRDYQLWLLDGEGDPRSGGLVRLRADGATTPLLATGLGDAEDVAVTIEPAGGSPAPTADPIMAMPLNA</sequence>
<comment type="caution">
    <text evidence="14">The sequence shown here is derived from an EMBL/GenBank/DDBJ whole genome shotgun (WGS) entry which is preliminary data.</text>
</comment>
<dbReference type="GO" id="GO:0016989">
    <property type="term" value="F:sigma factor antagonist activity"/>
    <property type="evidence" value="ECO:0007669"/>
    <property type="project" value="TreeGrafter"/>
</dbReference>
<feature type="domain" description="Anti-sigma-K factor RskA N-terminal" evidence="13">
    <location>
        <begin position="9"/>
        <end position="51"/>
    </location>
</feature>
<feature type="domain" description="Anti-sigma K factor RskA C-terminal" evidence="12">
    <location>
        <begin position="101"/>
        <end position="237"/>
    </location>
</feature>
<dbReference type="Pfam" id="PF10099">
    <property type="entry name" value="RskA_C"/>
    <property type="match status" value="1"/>
</dbReference>
<organism evidence="14 15">
    <name type="scientific">Murinocardiopsis flavida</name>
    <dbReference type="NCBI Taxonomy" id="645275"/>
    <lineage>
        <taxon>Bacteria</taxon>
        <taxon>Bacillati</taxon>
        <taxon>Actinomycetota</taxon>
        <taxon>Actinomycetes</taxon>
        <taxon>Streptosporangiales</taxon>
        <taxon>Nocardiopsidaceae</taxon>
        <taxon>Murinocardiopsis</taxon>
    </lineage>
</organism>
<proteinExistence type="predicted"/>
<keyword evidence="5 11" id="KW-1133">Transmembrane helix</keyword>
<evidence type="ECO:0000256" key="5">
    <source>
        <dbReference type="ARBA" id="ARBA00022989"/>
    </source>
</evidence>
<evidence type="ECO:0000256" key="11">
    <source>
        <dbReference type="SAM" id="Phobius"/>
    </source>
</evidence>
<dbReference type="GO" id="GO:0005886">
    <property type="term" value="C:plasma membrane"/>
    <property type="evidence" value="ECO:0007669"/>
    <property type="project" value="UniProtKB-SubCell"/>
</dbReference>
<evidence type="ECO:0000256" key="6">
    <source>
        <dbReference type="ARBA" id="ARBA00023015"/>
    </source>
</evidence>
<evidence type="ECO:0000313" key="15">
    <source>
        <dbReference type="Proteomes" id="UP000240542"/>
    </source>
</evidence>
<dbReference type="AlphaFoldDB" id="A0A2P8CPM0"/>
<evidence type="ECO:0000256" key="8">
    <source>
        <dbReference type="ARBA" id="ARBA00023163"/>
    </source>
</evidence>
<name>A0A2P8CPM0_9ACTN</name>
<gene>
    <name evidence="14" type="ORF">CLV63_13335</name>
</gene>
<dbReference type="EMBL" id="PYGA01000033">
    <property type="protein sequence ID" value="PSK86918.1"/>
    <property type="molecule type" value="Genomic_DNA"/>
</dbReference>
<keyword evidence="8" id="KW-0804">Transcription</keyword>